<keyword evidence="8" id="KW-0282">Flagellum</keyword>
<gene>
    <name evidence="8" type="ORF">HUK38_14775</name>
</gene>
<evidence type="ECO:0000259" key="7">
    <source>
        <dbReference type="Pfam" id="PF00669"/>
    </source>
</evidence>
<dbReference type="Pfam" id="PF00669">
    <property type="entry name" value="Flagellin_N"/>
    <property type="match status" value="1"/>
</dbReference>
<protein>
    <submittedName>
        <fullName evidence="8">Flagellin</fullName>
    </submittedName>
</protein>
<evidence type="ECO:0000256" key="4">
    <source>
        <dbReference type="ARBA" id="ARBA00022525"/>
    </source>
</evidence>
<evidence type="ECO:0000256" key="5">
    <source>
        <dbReference type="ARBA" id="ARBA00023143"/>
    </source>
</evidence>
<feature type="non-terminal residue" evidence="8">
    <location>
        <position position="153"/>
    </location>
</feature>
<comment type="similarity">
    <text evidence="3">Belongs to the bacterial flagellin family.</text>
</comment>
<evidence type="ECO:0000256" key="1">
    <source>
        <dbReference type="ARBA" id="ARBA00004365"/>
    </source>
</evidence>
<dbReference type="GO" id="GO:0009288">
    <property type="term" value="C:bacterial-type flagellum"/>
    <property type="evidence" value="ECO:0007669"/>
    <property type="project" value="UniProtKB-SubCell"/>
</dbReference>
<dbReference type="EMBL" id="JABVCQ010000113">
    <property type="protein sequence ID" value="MBB1127465.1"/>
    <property type="molecule type" value="Genomic_DNA"/>
</dbReference>
<comment type="subcellular location">
    <subcellularLocation>
        <location evidence="1">Bacterial flagellum</location>
    </subcellularLocation>
    <subcellularLocation>
        <location evidence="2">Secreted</location>
    </subcellularLocation>
</comment>
<keyword evidence="4" id="KW-0964">Secreted</keyword>
<dbReference type="AlphaFoldDB" id="A0A839HEU1"/>
<proteinExistence type="inferred from homology"/>
<dbReference type="PRINTS" id="PR00207">
    <property type="entry name" value="FLAGELLIN"/>
</dbReference>
<accession>A0A839HEU1</accession>
<dbReference type="PANTHER" id="PTHR42792">
    <property type="entry name" value="FLAGELLIN"/>
    <property type="match status" value="1"/>
</dbReference>
<dbReference type="PANTHER" id="PTHR42792:SF2">
    <property type="entry name" value="FLAGELLIN"/>
    <property type="match status" value="1"/>
</dbReference>
<name>A0A839HEU1_9GAMM</name>
<comment type="caution">
    <text evidence="8">The sequence shown here is derived from an EMBL/GenBank/DDBJ whole genome shotgun (WGS) entry which is preliminary data.</text>
</comment>
<keyword evidence="6" id="KW-0175">Coiled coil</keyword>
<feature type="domain" description="Flagellin N-terminal" evidence="7">
    <location>
        <begin position="5"/>
        <end position="141"/>
    </location>
</feature>
<keyword evidence="9" id="KW-1185">Reference proteome</keyword>
<dbReference type="GO" id="GO:0005198">
    <property type="term" value="F:structural molecule activity"/>
    <property type="evidence" value="ECO:0007669"/>
    <property type="project" value="InterPro"/>
</dbReference>
<reference evidence="8 9" key="1">
    <citation type="journal article" date="2020" name="Arch. Microbiol.">
        <title>The genome sequence of the giant phototrophic gammaproteobacterium Thiospirillum jenense gives insight into its physiological properties and phylogenetic relationships.</title>
        <authorList>
            <person name="Imhoff J.F."/>
            <person name="Meyer T.E."/>
            <person name="Kyndt J.A."/>
        </authorList>
    </citation>
    <scope>NUCLEOTIDE SEQUENCE [LARGE SCALE GENOMIC DNA]</scope>
    <source>
        <strain evidence="8 9">DSM 216</strain>
    </source>
</reference>
<dbReference type="GO" id="GO:0005576">
    <property type="term" value="C:extracellular region"/>
    <property type="evidence" value="ECO:0007669"/>
    <property type="project" value="UniProtKB-SubCell"/>
</dbReference>
<dbReference type="Gene3D" id="1.20.1330.10">
    <property type="entry name" value="f41 fragment of flagellin, N-terminal domain"/>
    <property type="match status" value="1"/>
</dbReference>
<keyword evidence="5" id="KW-0975">Bacterial flagellum</keyword>
<dbReference type="InterPro" id="IPR001029">
    <property type="entry name" value="Flagellin_N"/>
</dbReference>
<dbReference type="InterPro" id="IPR001492">
    <property type="entry name" value="Flagellin"/>
</dbReference>
<evidence type="ECO:0000256" key="2">
    <source>
        <dbReference type="ARBA" id="ARBA00004613"/>
    </source>
</evidence>
<evidence type="ECO:0000313" key="8">
    <source>
        <dbReference type="EMBL" id="MBB1127465.1"/>
    </source>
</evidence>
<evidence type="ECO:0000313" key="9">
    <source>
        <dbReference type="Proteomes" id="UP000548632"/>
    </source>
</evidence>
<organism evidence="8 9">
    <name type="scientific">Thiospirillum jenense</name>
    <dbReference type="NCBI Taxonomy" id="1653858"/>
    <lineage>
        <taxon>Bacteria</taxon>
        <taxon>Pseudomonadati</taxon>
        <taxon>Pseudomonadota</taxon>
        <taxon>Gammaproteobacteria</taxon>
        <taxon>Chromatiales</taxon>
        <taxon>Chromatiaceae</taxon>
        <taxon>Thiospirillum</taxon>
    </lineage>
</organism>
<keyword evidence="8" id="KW-0969">Cilium</keyword>
<sequence>MAQVINTNYSSLNAQRNLVSSQKGLEKTLQRLSTGLRINGAKDDAAGLGISERMTAQIRGLDQATRNANDGVSLTQTAEANLASTGDILQRMRELSVQSANATNSSTDRKALQDEMNQLNSEMDRIASNAEFNGKKLFDGTFGSVKFQIGANS</sequence>
<keyword evidence="8" id="KW-0966">Cell projection</keyword>
<evidence type="ECO:0000256" key="6">
    <source>
        <dbReference type="SAM" id="Coils"/>
    </source>
</evidence>
<feature type="coiled-coil region" evidence="6">
    <location>
        <begin position="102"/>
        <end position="129"/>
    </location>
</feature>
<evidence type="ECO:0000256" key="3">
    <source>
        <dbReference type="ARBA" id="ARBA00005709"/>
    </source>
</evidence>
<dbReference type="SUPFAM" id="SSF64518">
    <property type="entry name" value="Phase 1 flagellin"/>
    <property type="match status" value="1"/>
</dbReference>
<dbReference type="Proteomes" id="UP000548632">
    <property type="component" value="Unassembled WGS sequence"/>
</dbReference>